<dbReference type="InterPro" id="IPR013249">
    <property type="entry name" value="RNA_pol_sigma70_r4_t2"/>
</dbReference>
<protein>
    <recommendedName>
        <fullName evidence="6">RNA polymerase sigma factor</fullName>
    </recommendedName>
</protein>
<keyword evidence="5 6" id="KW-0804">Transcription</keyword>
<keyword evidence="2 6" id="KW-0805">Transcription regulation</keyword>
<sequence length="181" mass="20668">MKQEISPLDRRFERDVLPLSDRLFVAALRLAGNRHDAEDLVQETMLNAYTGFHTFTDGSNPSAWLFRILRNNWITRYRKRQRRPAEVPIEQFDDRYIGPVVHGSQQSAELSALAALPDADISAAFRGLRRQYRLAVYLADVEGMSCKEIAAVTNVPLGTVMSRLHRGRQQLRSSLQNRSQS</sequence>
<dbReference type="InterPro" id="IPR039425">
    <property type="entry name" value="RNA_pol_sigma-70-like"/>
</dbReference>
<comment type="caution">
    <text evidence="9">The sequence shown here is derived from an EMBL/GenBank/DDBJ whole genome shotgun (WGS) entry which is preliminary data.</text>
</comment>
<keyword evidence="3 6" id="KW-0731">Sigma factor</keyword>
<dbReference type="RefSeq" id="WP_217158558.1">
    <property type="nucleotide sequence ID" value="NZ_VOMB01000018.1"/>
</dbReference>
<comment type="similarity">
    <text evidence="1 6">Belongs to the sigma-70 factor family. ECF subfamily.</text>
</comment>
<evidence type="ECO:0000256" key="2">
    <source>
        <dbReference type="ARBA" id="ARBA00023015"/>
    </source>
</evidence>
<evidence type="ECO:0000256" key="5">
    <source>
        <dbReference type="ARBA" id="ARBA00023163"/>
    </source>
</evidence>
<proteinExistence type="inferred from homology"/>
<dbReference type="PANTHER" id="PTHR43133">
    <property type="entry name" value="RNA POLYMERASE ECF-TYPE SIGMA FACTO"/>
    <property type="match status" value="1"/>
</dbReference>
<evidence type="ECO:0000313" key="10">
    <source>
        <dbReference type="Proteomes" id="UP000812982"/>
    </source>
</evidence>
<reference evidence="9 10" key="1">
    <citation type="journal article" date="2021" name="Sci. Rep.">
        <title>Phenotypic and genomic hallmarks of a novel, potentially pathogenic rapidly growing Mycobacterium species related to the Mycobacterium fortuitum complex.</title>
        <authorList>
            <person name="Gharbi R."/>
            <person name="Khanna V."/>
            <person name="Frigui W."/>
            <person name="Mhenni B."/>
            <person name="Brosch R."/>
            <person name="Mardassi H."/>
        </authorList>
    </citation>
    <scope>NUCLEOTIDE SEQUENCE [LARGE SCALE GENOMIC DNA]</scope>
    <source>
        <strain evidence="9 10">TNTM28</strain>
    </source>
</reference>
<dbReference type="InterPro" id="IPR000838">
    <property type="entry name" value="RNA_pol_sigma70_ECF_CS"/>
</dbReference>
<dbReference type="Pfam" id="PF04542">
    <property type="entry name" value="Sigma70_r2"/>
    <property type="match status" value="1"/>
</dbReference>
<keyword evidence="4 6" id="KW-0238">DNA-binding</keyword>
<dbReference type="PROSITE" id="PS01063">
    <property type="entry name" value="SIGMA70_ECF"/>
    <property type="match status" value="1"/>
</dbReference>
<dbReference type="Proteomes" id="UP000812982">
    <property type="component" value="Unassembled WGS sequence"/>
</dbReference>
<keyword evidence="10" id="KW-1185">Reference proteome</keyword>
<accession>A0ABS6KNT6</accession>
<evidence type="ECO:0000259" key="8">
    <source>
        <dbReference type="Pfam" id="PF08281"/>
    </source>
</evidence>
<evidence type="ECO:0000313" key="9">
    <source>
        <dbReference type="EMBL" id="MBU9765173.1"/>
    </source>
</evidence>
<name>A0ABS6KNT6_9MYCO</name>
<feature type="domain" description="RNA polymerase sigma factor 70 region 4 type 2" evidence="8">
    <location>
        <begin position="121"/>
        <end position="171"/>
    </location>
</feature>
<dbReference type="InterPro" id="IPR007627">
    <property type="entry name" value="RNA_pol_sigma70_r2"/>
</dbReference>
<dbReference type="InterPro" id="IPR014284">
    <property type="entry name" value="RNA_pol_sigma-70_dom"/>
</dbReference>
<evidence type="ECO:0000259" key="7">
    <source>
        <dbReference type="Pfam" id="PF04542"/>
    </source>
</evidence>
<dbReference type="Pfam" id="PF08281">
    <property type="entry name" value="Sigma70_r4_2"/>
    <property type="match status" value="1"/>
</dbReference>
<evidence type="ECO:0000256" key="3">
    <source>
        <dbReference type="ARBA" id="ARBA00023082"/>
    </source>
</evidence>
<feature type="domain" description="RNA polymerase sigma-70 region 2" evidence="7">
    <location>
        <begin position="22"/>
        <end position="83"/>
    </location>
</feature>
<dbReference type="PANTHER" id="PTHR43133:SF59">
    <property type="entry name" value="ECF RNA POLYMERASE SIGMA FACTOR SIGR"/>
    <property type="match status" value="1"/>
</dbReference>
<gene>
    <name evidence="9" type="ORF">FR943_15140</name>
</gene>
<dbReference type="CDD" id="cd06171">
    <property type="entry name" value="Sigma70_r4"/>
    <property type="match status" value="1"/>
</dbReference>
<evidence type="ECO:0000256" key="1">
    <source>
        <dbReference type="ARBA" id="ARBA00010641"/>
    </source>
</evidence>
<organism evidence="9 10">
    <name type="scientific">[Mycobacterium] fortunisiensis</name>
    <dbReference type="NCBI Taxonomy" id="2600579"/>
    <lineage>
        <taxon>Bacteria</taxon>
        <taxon>Bacillati</taxon>
        <taxon>Actinomycetota</taxon>
        <taxon>Actinomycetes</taxon>
        <taxon>Mycobacteriales</taxon>
        <taxon>Mycobacteriaceae</taxon>
        <taxon>Mycolicibacterium</taxon>
    </lineage>
</organism>
<evidence type="ECO:0000256" key="4">
    <source>
        <dbReference type="ARBA" id="ARBA00023125"/>
    </source>
</evidence>
<dbReference type="EMBL" id="VOMB01000018">
    <property type="protein sequence ID" value="MBU9765173.1"/>
    <property type="molecule type" value="Genomic_DNA"/>
</dbReference>
<evidence type="ECO:0000256" key="6">
    <source>
        <dbReference type="RuleBase" id="RU000716"/>
    </source>
</evidence>
<dbReference type="NCBIfam" id="TIGR02937">
    <property type="entry name" value="sigma70-ECF"/>
    <property type="match status" value="1"/>
</dbReference>